<dbReference type="AlphaFoldDB" id="A0AAV6LQQ5"/>
<accession>A0AAV6LQQ5</accession>
<keyword evidence="2" id="KW-1185">Reference proteome</keyword>
<evidence type="ECO:0000313" key="1">
    <source>
        <dbReference type="EMBL" id="KAG5567473.1"/>
    </source>
</evidence>
<reference evidence="1" key="1">
    <citation type="submission" date="2020-08" db="EMBL/GenBank/DDBJ databases">
        <title>Plant Genome Project.</title>
        <authorList>
            <person name="Zhang R.-G."/>
        </authorList>
    </citation>
    <scope>NUCLEOTIDE SEQUENCE</scope>
    <source>
        <strain evidence="1">WSP0</strain>
        <tissue evidence="1">Leaf</tissue>
    </source>
</reference>
<dbReference type="Proteomes" id="UP000823749">
    <property type="component" value="Chromosome 1"/>
</dbReference>
<comment type="caution">
    <text evidence="1">The sequence shown here is derived from an EMBL/GenBank/DDBJ whole genome shotgun (WGS) entry which is preliminary data.</text>
</comment>
<organism evidence="1 2">
    <name type="scientific">Rhododendron griersonianum</name>
    <dbReference type="NCBI Taxonomy" id="479676"/>
    <lineage>
        <taxon>Eukaryota</taxon>
        <taxon>Viridiplantae</taxon>
        <taxon>Streptophyta</taxon>
        <taxon>Embryophyta</taxon>
        <taxon>Tracheophyta</taxon>
        <taxon>Spermatophyta</taxon>
        <taxon>Magnoliopsida</taxon>
        <taxon>eudicotyledons</taxon>
        <taxon>Gunneridae</taxon>
        <taxon>Pentapetalae</taxon>
        <taxon>asterids</taxon>
        <taxon>Ericales</taxon>
        <taxon>Ericaceae</taxon>
        <taxon>Ericoideae</taxon>
        <taxon>Rhodoreae</taxon>
        <taxon>Rhododendron</taxon>
    </lineage>
</organism>
<proteinExistence type="predicted"/>
<protein>
    <submittedName>
        <fullName evidence="1">Uncharacterized protein</fullName>
    </submittedName>
</protein>
<sequence length="118" mass="13139">MWFIKIAVMRDVGSCLDASFGHISQTKENEDVALYPCMESAVDLAMALAQKGCNYQVDRSVGKLDMMLRYVFISQRLQLSGSLSFPSRDGDSLCAFLIRVLRLLPQMSPGELFLIGLV</sequence>
<dbReference type="EMBL" id="JACTNZ010000001">
    <property type="protein sequence ID" value="KAG5567473.1"/>
    <property type="molecule type" value="Genomic_DNA"/>
</dbReference>
<gene>
    <name evidence="1" type="ORF">RHGRI_002880</name>
</gene>
<evidence type="ECO:0000313" key="2">
    <source>
        <dbReference type="Proteomes" id="UP000823749"/>
    </source>
</evidence>
<name>A0AAV6LQQ5_9ERIC</name>